<dbReference type="PANTHER" id="PTHR30349">
    <property type="entry name" value="PHAGE INTEGRASE-RELATED"/>
    <property type="match status" value="1"/>
</dbReference>
<reference evidence="5 6" key="1">
    <citation type="journal article" date="2019" name="Int. J. Syst. Evol. Microbiol.">
        <title>The Global Catalogue of Microorganisms (GCM) 10K type strain sequencing project: providing services to taxonomists for standard genome sequencing and annotation.</title>
        <authorList>
            <consortium name="The Broad Institute Genomics Platform"/>
            <consortium name="The Broad Institute Genome Sequencing Center for Infectious Disease"/>
            <person name="Wu L."/>
            <person name="Ma J."/>
        </authorList>
    </citation>
    <scope>NUCLEOTIDE SEQUENCE [LARGE SCALE GENOMIC DNA]</scope>
    <source>
        <strain evidence="5 6">JCM 16026</strain>
    </source>
</reference>
<keyword evidence="2" id="KW-0238">DNA-binding</keyword>
<evidence type="ECO:0000256" key="2">
    <source>
        <dbReference type="ARBA" id="ARBA00023125"/>
    </source>
</evidence>
<keyword evidence="3" id="KW-0233">DNA recombination</keyword>
<sequence>MEPTGRIRLFRSSSAAIDAESLSVAMLDGWRNAQRAQCFQERTTHRRHRSVERFIDWSGKYPWQWTQLEAEDFFGELRGIHHRSTATVRAIQNDLSLFLAYAADQAYPWAAHCSELLGEPFVPIAPRRIVHRQEGPESPVKRPFSTTELQAFFDFADDEVERILRSGLRGGLAAYRDAVAFKVMYAWGLRRRELCHLKVVDFSRNIRAPRFGTWGVLRVRYGKAMRGSPSKQRTVLTVFDWSATAVSDWVERGLPRFQNEDGWLFPTERGAVLDGRSLLRRMQQYVTALELPSGLDLHSFRRSYANHIQLEWGFDTHFAKDQLGHEHASTTAIYTIATPDYRARELDRVLGATLERAAALPHSNRGDGRP</sequence>
<organism evidence="5 6">
    <name type="scientific">Agrococcus versicolor</name>
    <dbReference type="NCBI Taxonomy" id="501482"/>
    <lineage>
        <taxon>Bacteria</taxon>
        <taxon>Bacillati</taxon>
        <taxon>Actinomycetota</taxon>
        <taxon>Actinomycetes</taxon>
        <taxon>Micrococcales</taxon>
        <taxon>Microbacteriaceae</taxon>
        <taxon>Agrococcus</taxon>
    </lineage>
</organism>
<dbReference type="EMBL" id="BAAAQT010000001">
    <property type="protein sequence ID" value="GAA2170602.1"/>
    <property type="molecule type" value="Genomic_DNA"/>
</dbReference>
<evidence type="ECO:0000256" key="3">
    <source>
        <dbReference type="ARBA" id="ARBA00023172"/>
    </source>
</evidence>
<dbReference type="PANTHER" id="PTHR30349:SF41">
    <property type="entry name" value="INTEGRASE_RECOMBINASE PROTEIN MJ0367-RELATED"/>
    <property type="match status" value="1"/>
</dbReference>
<evidence type="ECO:0000256" key="1">
    <source>
        <dbReference type="ARBA" id="ARBA00008857"/>
    </source>
</evidence>
<protein>
    <recommendedName>
        <fullName evidence="4">Tyr recombinase domain-containing protein</fullName>
    </recommendedName>
</protein>
<evidence type="ECO:0000259" key="4">
    <source>
        <dbReference type="PROSITE" id="PS51898"/>
    </source>
</evidence>
<dbReference type="InterPro" id="IPR002104">
    <property type="entry name" value="Integrase_catalytic"/>
</dbReference>
<comment type="caution">
    <text evidence="5">The sequence shown here is derived from an EMBL/GenBank/DDBJ whole genome shotgun (WGS) entry which is preliminary data.</text>
</comment>
<accession>A0ABN3AIU4</accession>
<dbReference type="InterPro" id="IPR013762">
    <property type="entry name" value="Integrase-like_cat_sf"/>
</dbReference>
<gene>
    <name evidence="5" type="ORF">GCM10009846_01580</name>
</gene>
<dbReference type="SUPFAM" id="SSF56349">
    <property type="entry name" value="DNA breaking-rejoining enzymes"/>
    <property type="match status" value="1"/>
</dbReference>
<dbReference type="Gene3D" id="1.10.443.10">
    <property type="entry name" value="Intergrase catalytic core"/>
    <property type="match status" value="1"/>
</dbReference>
<dbReference type="Proteomes" id="UP001501599">
    <property type="component" value="Unassembled WGS sequence"/>
</dbReference>
<evidence type="ECO:0000313" key="6">
    <source>
        <dbReference type="Proteomes" id="UP001501599"/>
    </source>
</evidence>
<dbReference type="RefSeq" id="WP_344339332.1">
    <property type="nucleotide sequence ID" value="NZ_BAAAQT010000001.1"/>
</dbReference>
<dbReference type="InterPro" id="IPR011010">
    <property type="entry name" value="DNA_brk_join_enz"/>
</dbReference>
<dbReference type="InterPro" id="IPR050090">
    <property type="entry name" value="Tyrosine_recombinase_XerCD"/>
</dbReference>
<proteinExistence type="inferred from homology"/>
<comment type="similarity">
    <text evidence="1">Belongs to the 'phage' integrase family.</text>
</comment>
<dbReference type="PROSITE" id="PS51898">
    <property type="entry name" value="TYR_RECOMBINASE"/>
    <property type="match status" value="1"/>
</dbReference>
<name>A0ABN3AIU4_9MICO</name>
<evidence type="ECO:0000313" key="5">
    <source>
        <dbReference type="EMBL" id="GAA2170602.1"/>
    </source>
</evidence>
<feature type="domain" description="Tyr recombinase" evidence="4">
    <location>
        <begin position="139"/>
        <end position="347"/>
    </location>
</feature>
<dbReference type="Pfam" id="PF00589">
    <property type="entry name" value="Phage_integrase"/>
    <property type="match status" value="1"/>
</dbReference>
<keyword evidence="6" id="KW-1185">Reference proteome</keyword>